<dbReference type="AlphaFoldDB" id="A0A4P9X9K2"/>
<evidence type="ECO:0000256" key="1">
    <source>
        <dbReference type="SAM" id="MobiDB-lite"/>
    </source>
</evidence>
<dbReference type="PANTHER" id="PTHR12217:SF4">
    <property type="entry name" value="EUKARYOTIC TRANSLATION INITIATION FACTOR 2D"/>
    <property type="match status" value="1"/>
</dbReference>
<dbReference type="InterPro" id="IPR048248">
    <property type="entry name" value="PUA_eIF2d-like"/>
</dbReference>
<feature type="region of interest" description="Disordered" evidence="1">
    <location>
        <begin position="244"/>
        <end position="310"/>
    </location>
</feature>
<feature type="compositionally biased region" description="Low complexity" evidence="1">
    <location>
        <begin position="257"/>
        <end position="267"/>
    </location>
</feature>
<feature type="compositionally biased region" description="Low complexity" evidence="1">
    <location>
        <begin position="432"/>
        <end position="469"/>
    </location>
</feature>
<dbReference type="InterPro" id="IPR057429">
    <property type="entry name" value="WH_eIF2D"/>
</dbReference>
<organism evidence="3 4">
    <name type="scientific">Caulochytrium protostelioides</name>
    <dbReference type="NCBI Taxonomy" id="1555241"/>
    <lineage>
        <taxon>Eukaryota</taxon>
        <taxon>Fungi</taxon>
        <taxon>Fungi incertae sedis</taxon>
        <taxon>Chytridiomycota</taxon>
        <taxon>Chytridiomycota incertae sedis</taxon>
        <taxon>Chytridiomycetes</taxon>
        <taxon>Caulochytriales</taxon>
        <taxon>Caulochytriaceae</taxon>
        <taxon>Caulochytrium</taxon>
    </lineage>
</organism>
<dbReference type="Pfam" id="PF01253">
    <property type="entry name" value="SUI1"/>
    <property type="match status" value="1"/>
</dbReference>
<dbReference type="GO" id="GO:0001731">
    <property type="term" value="P:formation of translation preinitiation complex"/>
    <property type="evidence" value="ECO:0007669"/>
    <property type="project" value="InterPro"/>
</dbReference>
<dbReference type="SUPFAM" id="SSF55159">
    <property type="entry name" value="eIF1-like"/>
    <property type="match status" value="1"/>
</dbReference>
<dbReference type="InterPro" id="IPR039757">
    <property type="entry name" value="EIF2D"/>
</dbReference>
<evidence type="ECO:0000313" key="3">
    <source>
        <dbReference type="EMBL" id="RKP02024.1"/>
    </source>
</evidence>
<reference evidence="4" key="1">
    <citation type="journal article" date="2018" name="Nat. Microbiol.">
        <title>Leveraging single-cell genomics to expand the fungal tree of life.</title>
        <authorList>
            <person name="Ahrendt S.R."/>
            <person name="Quandt C.A."/>
            <person name="Ciobanu D."/>
            <person name="Clum A."/>
            <person name="Salamov A."/>
            <person name="Andreopoulos B."/>
            <person name="Cheng J.F."/>
            <person name="Woyke T."/>
            <person name="Pelin A."/>
            <person name="Henrissat B."/>
            <person name="Reynolds N.K."/>
            <person name="Benny G.L."/>
            <person name="Smith M.E."/>
            <person name="James T.Y."/>
            <person name="Grigoriev I.V."/>
        </authorList>
    </citation>
    <scope>NUCLEOTIDE SEQUENCE [LARGE SCALE GENOMIC DNA]</scope>
    <source>
        <strain evidence="4">ATCC 52028</strain>
    </source>
</reference>
<feature type="domain" description="SUI1" evidence="2">
    <location>
        <begin position="616"/>
        <end position="687"/>
    </location>
</feature>
<accession>A0A4P9X9K2</accession>
<dbReference type="Proteomes" id="UP000274922">
    <property type="component" value="Unassembled WGS sequence"/>
</dbReference>
<keyword evidence="4" id="KW-1185">Reference proteome</keyword>
<dbReference type="GO" id="GO:0003743">
    <property type="term" value="F:translation initiation factor activity"/>
    <property type="evidence" value="ECO:0007669"/>
    <property type="project" value="InterPro"/>
</dbReference>
<feature type="region of interest" description="Disordered" evidence="1">
    <location>
        <begin position="432"/>
        <end position="480"/>
    </location>
</feature>
<dbReference type="InterPro" id="IPR001950">
    <property type="entry name" value="SUI1"/>
</dbReference>
<name>A0A4P9X9K2_9FUNG</name>
<sequence>MFAKKFTTSNRAPVRKSAARRVPEYLVDEVGLPRNEVGHAMAAPPPSQTGWEPAVPFPKHPADQVMHQIIRTSADVSGTLYDVGNCPYLLDMQVSDFKGLFPTLQLVWQMMHGIPFVGTHAPVMKRLFGGAALMAPGIHMVRGVNSGVLAAGTIVSVGVPPIMLPLAIGCVVTDIPIDRLGGASDDPKHLDGRAIKILHTFGDHLWNLYPLDIPTEIPSSFFPNGAPKSAREMLLALETSAKLRQQAKNTRDDDTAAAEATASTSSSPPQEDHAADDASAVPCATSQDSVAPPSRPSSRGDANESSDAAAAAADADAAAAPSMDDMLIMAFLQALSELNSKPMCELPIIASVFYSKYIQPAAPAAYGVTMDIKQSKYKKLSKFIKEMEKRGLCRSRERNKELVLTHLELGHDDVMGYDGHVTVAEAPLGTAAPSDGAAAASPAAPASSASASGKLSGAAASSGPASPSATRRVGGSTVTSRGDSAETLFQVLYRPKVDLVPLWREVGKDSMGYYTEAQVRTLLKQYAQREQLLKTVGGRQGPAVQINATLAGALLTPEEREGQLAAVPLKLVVSRAMAKMTTYHRFLSNLVALLPSPADGPEQLDSHAGLRTGVPAPITIAIGGKQRIKTTVNNLAAYGIEPEALMAPLRQKLAAGVSVVTNPNRTRSVVVQGRMDQEVQEVLLTKFHLSDKFVAVIRT</sequence>
<evidence type="ECO:0000313" key="4">
    <source>
        <dbReference type="Proteomes" id="UP000274922"/>
    </source>
</evidence>
<dbReference type="OrthoDB" id="199771at2759"/>
<dbReference type="PROSITE" id="PS50296">
    <property type="entry name" value="SUI1"/>
    <property type="match status" value="1"/>
</dbReference>
<dbReference type="EMBL" id="ML014154">
    <property type="protein sequence ID" value="RKP02024.1"/>
    <property type="molecule type" value="Genomic_DNA"/>
</dbReference>
<dbReference type="InterPro" id="IPR036877">
    <property type="entry name" value="SUI1_dom_sf"/>
</dbReference>
<dbReference type="STRING" id="1555241.A0A4P9X9K2"/>
<evidence type="ECO:0000259" key="2">
    <source>
        <dbReference type="PROSITE" id="PS50296"/>
    </source>
</evidence>
<dbReference type="Gene3D" id="3.10.400.20">
    <property type="match status" value="1"/>
</dbReference>
<proteinExistence type="predicted"/>
<dbReference type="Pfam" id="PF25304">
    <property type="entry name" value="WHD_eIF2D"/>
    <property type="match status" value="1"/>
</dbReference>
<dbReference type="PANTHER" id="PTHR12217">
    <property type="entry name" value="EUKARYOTIC TRANSLATION INITIATION FACTOR 2D"/>
    <property type="match status" value="1"/>
</dbReference>
<protein>
    <recommendedName>
        <fullName evidence="2">SUI1 domain-containing protein</fullName>
    </recommendedName>
</protein>
<dbReference type="Pfam" id="PF26292">
    <property type="entry name" value="PUA_elF2D"/>
    <property type="match status" value="1"/>
</dbReference>
<gene>
    <name evidence="3" type="ORF">CXG81DRAFT_25317</name>
</gene>
<dbReference type="Gene3D" id="3.30.780.10">
    <property type="entry name" value="SUI1-like domain"/>
    <property type="match status" value="1"/>
</dbReference>